<accession>B8IEQ3</accession>
<organism evidence="2 3">
    <name type="scientific">Methylobacterium nodulans (strain LMG 21967 / CNCM I-2342 / ORS 2060)</name>
    <dbReference type="NCBI Taxonomy" id="460265"/>
    <lineage>
        <taxon>Bacteria</taxon>
        <taxon>Pseudomonadati</taxon>
        <taxon>Pseudomonadota</taxon>
        <taxon>Alphaproteobacteria</taxon>
        <taxon>Hyphomicrobiales</taxon>
        <taxon>Methylobacteriaceae</taxon>
        <taxon>Methylobacterium</taxon>
    </lineage>
</organism>
<reference evidence="2 3" key="1">
    <citation type="submission" date="2009-01" db="EMBL/GenBank/DDBJ databases">
        <title>Complete sequence of chromosome of Methylobacterium nodulans ORS 2060.</title>
        <authorList>
            <consortium name="US DOE Joint Genome Institute"/>
            <person name="Lucas S."/>
            <person name="Copeland A."/>
            <person name="Lapidus A."/>
            <person name="Glavina del Rio T."/>
            <person name="Dalin E."/>
            <person name="Tice H."/>
            <person name="Bruce D."/>
            <person name="Goodwin L."/>
            <person name="Pitluck S."/>
            <person name="Sims D."/>
            <person name="Brettin T."/>
            <person name="Detter J.C."/>
            <person name="Han C."/>
            <person name="Larimer F."/>
            <person name="Land M."/>
            <person name="Hauser L."/>
            <person name="Kyrpides N."/>
            <person name="Ivanova N."/>
            <person name="Marx C.J."/>
            <person name="Richardson P."/>
        </authorList>
    </citation>
    <scope>NUCLEOTIDE SEQUENCE [LARGE SCALE GENOMIC DNA]</scope>
    <source>
        <strain evidence="3">LMG 21967 / CNCM I-2342 / ORS 2060</strain>
    </source>
</reference>
<evidence type="ECO:0008006" key="4">
    <source>
        <dbReference type="Google" id="ProtNLM"/>
    </source>
</evidence>
<feature type="signal peptide" evidence="1">
    <location>
        <begin position="1"/>
        <end position="26"/>
    </location>
</feature>
<evidence type="ECO:0000313" key="3">
    <source>
        <dbReference type="Proteomes" id="UP000008207"/>
    </source>
</evidence>
<gene>
    <name evidence="2" type="ordered locus">Mnod_6629</name>
</gene>
<keyword evidence="3" id="KW-1185">Reference proteome</keyword>
<protein>
    <recommendedName>
        <fullName evidence="4">Transporter</fullName>
    </recommendedName>
</protein>
<dbReference type="Proteomes" id="UP000008207">
    <property type="component" value="Chromosome"/>
</dbReference>
<dbReference type="RefSeq" id="WP_015932966.1">
    <property type="nucleotide sequence ID" value="NC_011894.1"/>
</dbReference>
<dbReference type="STRING" id="460265.Mnod_6629"/>
<dbReference type="EMBL" id="CP001349">
    <property type="protein sequence ID" value="ACL61396.1"/>
    <property type="molecule type" value="Genomic_DNA"/>
</dbReference>
<dbReference type="HOGENOM" id="CLU_849122_0_0_5"/>
<proteinExistence type="predicted"/>
<sequence length="313" mass="33896">MPLSSQRLASVGAGLLLLASTTSAFAHGIVGNRFFPATLAVDDPFVADELSLPTFAIFKNGDNAREVDLSFEYSKRFTEYLGVSFGETWSHIRPGGSGWQNLETTFKYQAITDPEHEFILSAGLSVEWGGTGATRVGAETFNVYTPSLWFGKGAGDLPDSLSWARPFAVTGQVGYAIPGVSKTITFSGIDPDSGLPSFDIEHNPRTIVWGATLQYSLPYLKANVVDLGLPDFVNHLIPLVEASFVTPVSNNFARLPTTGTINPGVIWAGQKVQFGLEVLIPVNRQSGRHVGVLGQIHFYLDDIFPDTIGRPIF</sequence>
<dbReference type="eggNOG" id="ENOG502Z80A">
    <property type="taxonomic scope" value="Bacteria"/>
</dbReference>
<dbReference type="AlphaFoldDB" id="B8IEQ3"/>
<feature type="chain" id="PRO_5002871785" description="Transporter" evidence="1">
    <location>
        <begin position="27"/>
        <end position="313"/>
    </location>
</feature>
<dbReference type="OrthoDB" id="7252930at2"/>
<evidence type="ECO:0000256" key="1">
    <source>
        <dbReference type="SAM" id="SignalP"/>
    </source>
</evidence>
<evidence type="ECO:0000313" key="2">
    <source>
        <dbReference type="EMBL" id="ACL61396.1"/>
    </source>
</evidence>
<keyword evidence="1" id="KW-0732">Signal</keyword>
<dbReference type="KEGG" id="mno:Mnod_6629"/>
<name>B8IEQ3_METNO</name>